<keyword evidence="2" id="KW-1185">Reference proteome</keyword>
<protein>
    <submittedName>
        <fullName evidence="1">Uncharacterized protein</fullName>
    </submittedName>
</protein>
<dbReference type="Proteomes" id="UP000276133">
    <property type="component" value="Unassembled WGS sequence"/>
</dbReference>
<dbReference type="AlphaFoldDB" id="A0A3M7RJB1"/>
<organism evidence="1 2">
    <name type="scientific">Brachionus plicatilis</name>
    <name type="common">Marine rotifer</name>
    <name type="synonym">Brachionus muelleri</name>
    <dbReference type="NCBI Taxonomy" id="10195"/>
    <lineage>
        <taxon>Eukaryota</taxon>
        <taxon>Metazoa</taxon>
        <taxon>Spiralia</taxon>
        <taxon>Gnathifera</taxon>
        <taxon>Rotifera</taxon>
        <taxon>Eurotatoria</taxon>
        <taxon>Monogononta</taxon>
        <taxon>Pseudotrocha</taxon>
        <taxon>Ploima</taxon>
        <taxon>Brachionidae</taxon>
        <taxon>Brachionus</taxon>
    </lineage>
</organism>
<evidence type="ECO:0000313" key="1">
    <source>
        <dbReference type="EMBL" id="RNA23487.1"/>
    </source>
</evidence>
<proteinExistence type="predicted"/>
<sequence>MNENRYIEKESYRDSIICVTQFLVSYFLSFSHHVNPLGKLNIPSVIPNDQDTFFKNKTLIEFSLYTNTVELKFQFFFEATIMQERIFNKSVT</sequence>
<evidence type="ECO:0000313" key="2">
    <source>
        <dbReference type="Proteomes" id="UP000276133"/>
    </source>
</evidence>
<dbReference type="EMBL" id="REGN01003279">
    <property type="protein sequence ID" value="RNA23487.1"/>
    <property type="molecule type" value="Genomic_DNA"/>
</dbReference>
<name>A0A3M7RJB1_BRAPC</name>
<gene>
    <name evidence="1" type="ORF">BpHYR1_054205</name>
</gene>
<accession>A0A3M7RJB1</accession>
<comment type="caution">
    <text evidence="1">The sequence shown here is derived from an EMBL/GenBank/DDBJ whole genome shotgun (WGS) entry which is preliminary data.</text>
</comment>
<reference evidence="1 2" key="1">
    <citation type="journal article" date="2018" name="Sci. Rep.">
        <title>Genomic signatures of local adaptation to the degree of environmental predictability in rotifers.</title>
        <authorList>
            <person name="Franch-Gras L."/>
            <person name="Hahn C."/>
            <person name="Garcia-Roger E.M."/>
            <person name="Carmona M.J."/>
            <person name="Serra M."/>
            <person name="Gomez A."/>
        </authorList>
    </citation>
    <scope>NUCLEOTIDE SEQUENCE [LARGE SCALE GENOMIC DNA]</scope>
    <source>
        <strain evidence="1">HYR1</strain>
    </source>
</reference>